<keyword evidence="6" id="KW-0378">Hydrolase</keyword>
<dbReference type="InterPro" id="IPR027368">
    <property type="entry name" value="MnmE_dom2"/>
</dbReference>
<dbReference type="EMBL" id="DSRP01000393">
    <property type="protein sequence ID" value="HGG92423.1"/>
    <property type="molecule type" value="Genomic_DNA"/>
</dbReference>
<accession>A0A7C4AGV1</accession>
<dbReference type="Pfam" id="PF10396">
    <property type="entry name" value="TrmE_N"/>
    <property type="match status" value="1"/>
</dbReference>
<dbReference type="GO" id="GO:0005525">
    <property type="term" value="F:GTP binding"/>
    <property type="evidence" value="ECO:0007669"/>
    <property type="project" value="UniProtKB-UniRule"/>
</dbReference>
<dbReference type="NCBIfam" id="TIGR00450">
    <property type="entry name" value="mnmE_trmE_thdF"/>
    <property type="match status" value="1"/>
</dbReference>
<dbReference type="Gene3D" id="1.20.120.430">
    <property type="entry name" value="tRNA modification GTPase MnmE domain 2"/>
    <property type="match status" value="1"/>
</dbReference>
<dbReference type="Pfam" id="PF01926">
    <property type="entry name" value="MMR_HSR1"/>
    <property type="match status" value="1"/>
</dbReference>
<comment type="caution">
    <text evidence="6">Lacks conserved residue(s) required for the propagation of feature annotation.</text>
</comment>
<evidence type="ECO:0000256" key="5">
    <source>
        <dbReference type="ARBA" id="ARBA00023134"/>
    </source>
</evidence>
<dbReference type="InterPro" id="IPR018948">
    <property type="entry name" value="GTP-bd_TrmE_N"/>
</dbReference>
<feature type="binding site" evidence="6">
    <location>
        <begin position="259"/>
        <end position="264"/>
    </location>
    <ligand>
        <name>GTP</name>
        <dbReference type="ChEBI" id="CHEBI:37565"/>
    </ligand>
</feature>
<dbReference type="InterPro" id="IPR006073">
    <property type="entry name" value="GTP-bd"/>
</dbReference>
<keyword evidence="6" id="KW-0460">Magnesium</keyword>
<dbReference type="NCBIfam" id="TIGR00231">
    <property type="entry name" value="small_GTP"/>
    <property type="match status" value="1"/>
</dbReference>
<evidence type="ECO:0000259" key="9">
    <source>
        <dbReference type="PROSITE" id="PS51709"/>
    </source>
</evidence>
<dbReference type="GO" id="GO:0030488">
    <property type="term" value="P:tRNA methylation"/>
    <property type="evidence" value="ECO:0007669"/>
    <property type="project" value="TreeGrafter"/>
</dbReference>
<feature type="domain" description="TrmE-type G" evidence="9">
    <location>
        <begin position="249"/>
        <end position="411"/>
    </location>
</feature>
<reference evidence="10" key="1">
    <citation type="journal article" date="2020" name="mSystems">
        <title>Genome- and Community-Level Interaction Insights into Carbon Utilization and Element Cycling Functions of Hydrothermarchaeota in Hydrothermal Sediment.</title>
        <authorList>
            <person name="Zhou Z."/>
            <person name="Liu Y."/>
            <person name="Xu W."/>
            <person name="Pan J."/>
            <person name="Luo Z.H."/>
            <person name="Li M."/>
        </authorList>
    </citation>
    <scope>NUCLEOTIDE SEQUENCE [LARGE SCALE GENOMIC DNA]</scope>
    <source>
        <strain evidence="10">SpSt-413</strain>
    </source>
</reference>
<dbReference type="EC" id="3.6.-.-" evidence="6"/>
<dbReference type="Pfam" id="PF12631">
    <property type="entry name" value="MnmE_helical"/>
    <property type="match status" value="1"/>
</dbReference>
<dbReference type="SUPFAM" id="SSF52540">
    <property type="entry name" value="P-loop containing nucleoside triphosphate hydrolases"/>
    <property type="match status" value="1"/>
</dbReference>
<dbReference type="GO" id="GO:0003924">
    <property type="term" value="F:GTPase activity"/>
    <property type="evidence" value="ECO:0007669"/>
    <property type="project" value="UniProtKB-UniRule"/>
</dbReference>
<dbReference type="CDD" id="cd14858">
    <property type="entry name" value="TrmE_N"/>
    <property type="match status" value="1"/>
</dbReference>
<sequence>MTPKARSGAACARSSTPGRARTREDAVAGVNNDTIVAVVTPPGRGGVGIVRVSGPAARELGGKLFLSRRPGFSGLKPYRLHHGILTDGTGRHLDDVLAAFIPGPGSYTGEDVLEFNCHGSPAILRAAVAACLSLGARHARPGEFTKRAFLAGRMDLSQAQAVAELVAADTTASSGLALARLEGLMARRAVELRSALEALRVQICLAVDFPEDEVECMPPDAFLESVREVMASIRVLIDAHGRAAPFREGAMAVLTGPVNAGKSSLLNALVGRERAIVCDVPGTTRDFLEEQLDLDGLPVRLVDTAGLRRTDDPVEREGVARCLELVRQCRAVVLVLDGAAPFDRSGLEELLGPVPLEASRVLAAINKADLPPAADGPASVLEGAGMESVSVSARTGQGLDELCARLRRRFLSGGAIPDSEPVPNDREKALLADALDELGALAADLEAGVPPDLLGVRLETACALLDGITGAITPQAVLDAIFDGFCIGK</sequence>
<dbReference type="AlphaFoldDB" id="A0A7C4AGV1"/>
<feature type="binding site" evidence="6">
    <location>
        <position position="51"/>
    </location>
    <ligand>
        <name>(6S)-5-formyl-5,6,7,8-tetrahydrofolate</name>
        <dbReference type="ChEBI" id="CHEBI:57457"/>
    </ligand>
</feature>
<evidence type="ECO:0000256" key="3">
    <source>
        <dbReference type="ARBA" id="ARBA00022741"/>
    </source>
</evidence>
<comment type="cofactor">
    <cofactor evidence="6">
        <name>K(+)</name>
        <dbReference type="ChEBI" id="CHEBI:29103"/>
    </cofactor>
    <text evidence="6">Binds 1 potassium ion per subunit.</text>
</comment>
<comment type="caution">
    <text evidence="10">The sequence shown here is derived from an EMBL/GenBank/DDBJ whole genome shotgun (WGS) entry which is preliminary data.</text>
</comment>
<dbReference type="GO" id="GO:0002098">
    <property type="term" value="P:tRNA wobble uridine modification"/>
    <property type="evidence" value="ECO:0007669"/>
    <property type="project" value="TreeGrafter"/>
</dbReference>
<dbReference type="GO" id="GO:0046872">
    <property type="term" value="F:metal ion binding"/>
    <property type="evidence" value="ECO:0007669"/>
    <property type="project" value="UniProtKB-KW"/>
</dbReference>
<dbReference type="InterPro" id="IPR004520">
    <property type="entry name" value="GTPase_MnmE"/>
</dbReference>
<dbReference type="HAMAP" id="MF_00379">
    <property type="entry name" value="GTPase_MnmE"/>
    <property type="match status" value="1"/>
</dbReference>
<comment type="similarity">
    <text evidence="1 6 7">Belongs to the TRAFAC class TrmE-Era-EngA-EngB-Septin-like GTPase superfamily. TrmE GTPase family.</text>
</comment>
<dbReference type="PANTHER" id="PTHR42714">
    <property type="entry name" value="TRNA MODIFICATION GTPASE GTPBP3"/>
    <property type="match status" value="1"/>
</dbReference>
<keyword evidence="5 6" id="KW-0342">GTP-binding</keyword>
<keyword evidence="2 6" id="KW-0819">tRNA processing</keyword>
<dbReference type="PANTHER" id="PTHR42714:SF2">
    <property type="entry name" value="TRNA MODIFICATION GTPASE GTPBP3, MITOCHONDRIAL"/>
    <property type="match status" value="1"/>
</dbReference>
<dbReference type="Gene3D" id="3.40.50.300">
    <property type="entry name" value="P-loop containing nucleotide triphosphate hydrolases"/>
    <property type="match status" value="1"/>
</dbReference>
<dbReference type="InterPro" id="IPR027266">
    <property type="entry name" value="TrmE/GcvT-like"/>
</dbReference>
<feature type="binding site" evidence="6">
    <location>
        <position position="263"/>
    </location>
    <ligand>
        <name>Mg(2+)</name>
        <dbReference type="ChEBI" id="CHEBI:18420"/>
    </ligand>
</feature>
<feature type="binding site" evidence="6">
    <location>
        <position position="489"/>
    </location>
    <ligand>
        <name>(6S)-5-formyl-5,6,7,8-tetrahydrofolate</name>
        <dbReference type="ChEBI" id="CHEBI:57457"/>
    </ligand>
</feature>
<evidence type="ECO:0000256" key="8">
    <source>
        <dbReference type="SAM" id="MobiDB-lite"/>
    </source>
</evidence>
<dbReference type="PROSITE" id="PS51709">
    <property type="entry name" value="G_TRME"/>
    <property type="match status" value="1"/>
</dbReference>
<gene>
    <name evidence="6 10" type="primary">mnmE</name>
    <name evidence="6" type="synonym">trmE</name>
    <name evidence="10" type="ORF">ENR59_05665</name>
</gene>
<evidence type="ECO:0000256" key="4">
    <source>
        <dbReference type="ARBA" id="ARBA00022958"/>
    </source>
</evidence>
<feature type="binding site" evidence="6">
    <location>
        <begin position="303"/>
        <end position="306"/>
    </location>
    <ligand>
        <name>GTP</name>
        <dbReference type="ChEBI" id="CHEBI:37565"/>
    </ligand>
</feature>
<feature type="binding site" evidence="6">
    <location>
        <begin position="392"/>
        <end position="394"/>
    </location>
    <ligand>
        <name>GTP</name>
        <dbReference type="ChEBI" id="CHEBI:37565"/>
    </ligand>
</feature>
<proteinExistence type="inferred from homology"/>
<comment type="function">
    <text evidence="6">Exhibits a very high intrinsic GTPase hydrolysis rate. Involved in the addition of a carboxymethylaminomethyl (cmnm) group at the wobble position (U34) of certain tRNAs, forming tRNA-cmnm(5)s(2)U34.</text>
</comment>
<keyword evidence="6" id="KW-0963">Cytoplasm</keyword>
<evidence type="ECO:0000256" key="6">
    <source>
        <dbReference type="HAMAP-Rule" id="MF_00379"/>
    </source>
</evidence>
<organism evidence="10">
    <name type="scientific">Fundidesulfovibrio putealis</name>
    <dbReference type="NCBI Taxonomy" id="270496"/>
    <lineage>
        <taxon>Bacteria</taxon>
        <taxon>Pseudomonadati</taxon>
        <taxon>Thermodesulfobacteriota</taxon>
        <taxon>Desulfovibrionia</taxon>
        <taxon>Desulfovibrionales</taxon>
        <taxon>Desulfovibrionaceae</taxon>
        <taxon>Fundidesulfovibrio</taxon>
    </lineage>
</organism>
<keyword evidence="6" id="KW-0479">Metal-binding</keyword>
<feature type="region of interest" description="Disordered" evidence="8">
    <location>
        <begin position="1"/>
        <end position="23"/>
    </location>
</feature>
<name>A0A7C4AGV1_9BACT</name>
<feature type="binding site" evidence="6">
    <location>
        <position position="284"/>
    </location>
    <ligand>
        <name>Mg(2+)</name>
        <dbReference type="ChEBI" id="CHEBI:18420"/>
    </ligand>
</feature>
<evidence type="ECO:0000313" key="10">
    <source>
        <dbReference type="EMBL" id="HGG92423.1"/>
    </source>
</evidence>
<dbReference type="Gene3D" id="3.30.1360.120">
    <property type="entry name" value="Probable tRNA modification gtpase trme, domain 1"/>
    <property type="match status" value="1"/>
</dbReference>
<keyword evidence="4 6" id="KW-0630">Potassium</keyword>
<comment type="subcellular location">
    <subcellularLocation>
        <location evidence="6">Cytoplasm</location>
    </subcellularLocation>
</comment>
<evidence type="ECO:0000256" key="2">
    <source>
        <dbReference type="ARBA" id="ARBA00022694"/>
    </source>
</evidence>
<comment type="subunit">
    <text evidence="6">Homodimer. Heterotetramer of two MnmE and two MnmG subunits.</text>
</comment>
<dbReference type="GO" id="GO:0005829">
    <property type="term" value="C:cytosol"/>
    <property type="evidence" value="ECO:0007669"/>
    <property type="project" value="TreeGrafter"/>
</dbReference>
<evidence type="ECO:0000256" key="7">
    <source>
        <dbReference type="RuleBase" id="RU003313"/>
    </source>
</evidence>
<feature type="binding site" evidence="6">
    <location>
        <position position="114"/>
    </location>
    <ligand>
        <name>(6S)-5-formyl-5,6,7,8-tetrahydrofolate</name>
        <dbReference type="ChEBI" id="CHEBI:57457"/>
    </ligand>
</feature>
<dbReference type="InterPro" id="IPR025867">
    <property type="entry name" value="MnmE_helical"/>
</dbReference>
<dbReference type="CDD" id="cd04164">
    <property type="entry name" value="trmE"/>
    <property type="match status" value="1"/>
</dbReference>
<dbReference type="InterPro" id="IPR005225">
    <property type="entry name" value="Small_GTP-bd"/>
</dbReference>
<keyword evidence="3 6" id="KW-0547">Nucleotide-binding</keyword>
<protein>
    <recommendedName>
        <fullName evidence="6">tRNA modification GTPase MnmE</fullName>
        <ecNumber evidence="6">3.6.-.-</ecNumber>
    </recommendedName>
</protein>
<feature type="binding site" evidence="6">
    <location>
        <begin position="366"/>
        <end position="369"/>
    </location>
    <ligand>
        <name>GTP</name>
        <dbReference type="ChEBI" id="CHEBI:37565"/>
    </ligand>
</feature>
<dbReference type="InterPro" id="IPR027417">
    <property type="entry name" value="P-loop_NTPase"/>
</dbReference>
<dbReference type="InterPro" id="IPR031168">
    <property type="entry name" value="G_TrmE"/>
</dbReference>
<evidence type="ECO:0000256" key="1">
    <source>
        <dbReference type="ARBA" id="ARBA00011043"/>
    </source>
</evidence>
<feature type="binding site" evidence="6">
    <location>
        <position position="153"/>
    </location>
    <ligand>
        <name>(6S)-5-formyl-5,6,7,8-tetrahydrofolate</name>
        <dbReference type="ChEBI" id="CHEBI:57457"/>
    </ligand>
</feature>